<dbReference type="AlphaFoldDB" id="A0AAV8VLW2"/>
<accession>A0AAV8VLW2</accession>
<name>A0AAV8VLW2_9CUCU</name>
<protein>
    <submittedName>
        <fullName evidence="2">Uncharacterized protein</fullName>
    </submittedName>
</protein>
<evidence type="ECO:0000256" key="1">
    <source>
        <dbReference type="SAM" id="MobiDB-lite"/>
    </source>
</evidence>
<dbReference type="EMBL" id="JANEYG010000054">
    <property type="protein sequence ID" value="KAJ8915331.1"/>
    <property type="molecule type" value="Genomic_DNA"/>
</dbReference>
<sequence>MTICWAPGCNHNSEKDVLIIILVWELVYVHVIFDMARKKMGQNYSHIMKENLPPSAKQQKLEEPGEMESQPSTSAIESEVSASLDKQPESQKPDQVESQPRALEQSGTLVSDAGPSISGVDPNKPSVAMTKQNCIWHN</sequence>
<comment type="caution">
    <text evidence="2">The sequence shown here is derived from an EMBL/GenBank/DDBJ whole genome shotgun (WGS) entry which is preliminary data.</text>
</comment>
<evidence type="ECO:0000313" key="3">
    <source>
        <dbReference type="Proteomes" id="UP001159042"/>
    </source>
</evidence>
<organism evidence="2 3">
    <name type="scientific">Exocentrus adspersus</name>
    <dbReference type="NCBI Taxonomy" id="1586481"/>
    <lineage>
        <taxon>Eukaryota</taxon>
        <taxon>Metazoa</taxon>
        <taxon>Ecdysozoa</taxon>
        <taxon>Arthropoda</taxon>
        <taxon>Hexapoda</taxon>
        <taxon>Insecta</taxon>
        <taxon>Pterygota</taxon>
        <taxon>Neoptera</taxon>
        <taxon>Endopterygota</taxon>
        <taxon>Coleoptera</taxon>
        <taxon>Polyphaga</taxon>
        <taxon>Cucujiformia</taxon>
        <taxon>Chrysomeloidea</taxon>
        <taxon>Cerambycidae</taxon>
        <taxon>Lamiinae</taxon>
        <taxon>Acanthocinini</taxon>
        <taxon>Exocentrus</taxon>
    </lineage>
</organism>
<keyword evidence="3" id="KW-1185">Reference proteome</keyword>
<evidence type="ECO:0000313" key="2">
    <source>
        <dbReference type="EMBL" id="KAJ8915331.1"/>
    </source>
</evidence>
<feature type="region of interest" description="Disordered" evidence="1">
    <location>
        <begin position="49"/>
        <end position="138"/>
    </location>
</feature>
<gene>
    <name evidence="2" type="ORF">NQ315_008215</name>
</gene>
<dbReference type="Proteomes" id="UP001159042">
    <property type="component" value="Unassembled WGS sequence"/>
</dbReference>
<proteinExistence type="predicted"/>
<feature type="compositionally biased region" description="Polar residues" evidence="1">
    <location>
        <begin position="129"/>
        <end position="138"/>
    </location>
</feature>
<reference evidence="2 3" key="1">
    <citation type="journal article" date="2023" name="Insect Mol. Biol.">
        <title>Genome sequencing provides insights into the evolution of gene families encoding plant cell wall-degrading enzymes in longhorned beetles.</title>
        <authorList>
            <person name="Shin N.R."/>
            <person name="Okamura Y."/>
            <person name="Kirsch R."/>
            <person name="Pauchet Y."/>
        </authorList>
    </citation>
    <scope>NUCLEOTIDE SEQUENCE [LARGE SCALE GENOMIC DNA]</scope>
    <source>
        <strain evidence="2">EAD_L_NR</strain>
    </source>
</reference>
<feature type="compositionally biased region" description="Basic and acidic residues" evidence="1">
    <location>
        <begin position="86"/>
        <end position="95"/>
    </location>
</feature>